<evidence type="ECO:0000256" key="4">
    <source>
        <dbReference type="PIRSR" id="PIRSR000429-1"/>
    </source>
</evidence>
<dbReference type="GO" id="GO:0006635">
    <property type="term" value="P:fatty acid beta-oxidation"/>
    <property type="evidence" value="ECO:0007669"/>
    <property type="project" value="TreeGrafter"/>
</dbReference>
<feature type="active site" description="Proton acceptor" evidence="4">
    <location>
        <position position="367"/>
    </location>
</feature>
<dbReference type="SUPFAM" id="SSF53901">
    <property type="entry name" value="Thiolase-like"/>
    <property type="match status" value="2"/>
</dbReference>
<dbReference type="InterPro" id="IPR020615">
    <property type="entry name" value="Thiolase_acyl_enz_int_AS"/>
</dbReference>
<comment type="similarity">
    <text evidence="1 5">Belongs to the thiolase-like superfamily. Thiolase family.</text>
</comment>
<feature type="active site" description="Acyl-thioester intermediate" evidence="4">
    <location>
        <position position="77"/>
    </location>
</feature>
<dbReference type="Gene3D" id="3.40.47.10">
    <property type="match status" value="2"/>
</dbReference>
<dbReference type="GO" id="GO:0005739">
    <property type="term" value="C:mitochondrion"/>
    <property type="evidence" value="ECO:0007669"/>
    <property type="project" value="TreeGrafter"/>
</dbReference>
<evidence type="ECO:0000259" key="6">
    <source>
        <dbReference type="Pfam" id="PF00108"/>
    </source>
</evidence>
<reference evidence="9" key="1">
    <citation type="submission" date="2025-08" db="UniProtKB">
        <authorList>
            <consortium name="RefSeq"/>
        </authorList>
    </citation>
    <scope>IDENTIFICATION</scope>
</reference>
<dbReference type="Proteomes" id="UP000322000">
    <property type="component" value="Chromosome 2"/>
</dbReference>
<dbReference type="PIRSF" id="PIRSF000429">
    <property type="entry name" value="Ac-CoA_Ac_transf"/>
    <property type="match status" value="1"/>
</dbReference>
<evidence type="ECO:0000256" key="2">
    <source>
        <dbReference type="ARBA" id="ARBA00022679"/>
    </source>
</evidence>
<dbReference type="InterPro" id="IPR002155">
    <property type="entry name" value="Thiolase"/>
</dbReference>
<keyword evidence="3 5" id="KW-0012">Acyltransferase</keyword>
<dbReference type="RefSeq" id="XP_026739533.1">
    <property type="nucleotide sequence ID" value="XM_026883732.1"/>
</dbReference>
<dbReference type="NCBIfam" id="TIGR01930">
    <property type="entry name" value="AcCoA-C-Actrans"/>
    <property type="match status" value="1"/>
</dbReference>
<dbReference type="CDD" id="cd00751">
    <property type="entry name" value="thiolase"/>
    <property type="match status" value="1"/>
</dbReference>
<evidence type="ECO:0000259" key="7">
    <source>
        <dbReference type="Pfam" id="PF02803"/>
    </source>
</evidence>
<name>A0A7E5WFQ6_TRINI</name>
<dbReference type="Pfam" id="PF02803">
    <property type="entry name" value="Thiolase_C"/>
    <property type="match status" value="1"/>
</dbReference>
<evidence type="ECO:0000256" key="1">
    <source>
        <dbReference type="ARBA" id="ARBA00010982"/>
    </source>
</evidence>
<gene>
    <name evidence="9" type="primary">LOC113502233</name>
</gene>
<feature type="domain" description="Thiolase C-terminal" evidence="7">
    <location>
        <begin position="259"/>
        <end position="379"/>
    </location>
</feature>
<proteinExistence type="inferred from homology"/>
<dbReference type="InterPro" id="IPR016039">
    <property type="entry name" value="Thiolase-like"/>
</dbReference>
<feature type="domain" description="Thiolase N-terminal" evidence="6">
    <location>
        <begin position="3"/>
        <end position="250"/>
    </location>
</feature>
<keyword evidence="8" id="KW-1185">Reference proteome</keyword>
<keyword evidence="2 5" id="KW-0808">Transferase</keyword>
<dbReference type="InterPro" id="IPR020617">
    <property type="entry name" value="Thiolase_C"/>
</dbReference>
<dbReference type="PROSITE" id="PS00098">
    <property type="entry name" value="THIOLASE_1"/>
    <property type="match status" value="1"/>
</dbReference>
<dbReference type="OrthoDB" id="5404651at2759"/>
<organism evidence="8 9">
    <name type="scientific">Trichoplusia ni</name>
    <name type="common">Cabbage looper</name>
    <dbReference type="NCBI Taxonomy" id="7111"/>
    <lineage>
        <taxon>Eukaryota</taxon>
        <taxon>Metazoa</taxon>
        <taxon>Ecdysozoa</taxon>
        <taxon>Arthropoda</taxon>
        <taxon>Hexapoda</taxon>
        <taxon>Insecta</taxon>
        <taxon>Pterygota</taxon>
        <taxon>Neoptera</taxon>
        <taxon>Endopterygota</taxon>
        <taxon>Lepidoptera</taxon>
        <taxon>Glossata</taxon>
        <taxon>Ditrysia</taxon>
        <taxon>Noctuoidea</taxon>
        <taxon>Noctuidae</taxon>
        <taxon>Plusiinae</taxon>
        <taxon>Trichoplusia</taxon>
    </lineage>
</organism>
<dbReference type="InterPro" id="IPR020613">
    <property type="entry name" value="Thiolase_CS"/>
</dbReference>
<dbReference type="PANTHER" id="PTHR18919">
    <property type="entry name" value="ACETYL-COA C-ACYLTRANSFERASE"/>
    <property type="match status" value="1"/>
</dbReference>
<dbReference type="InParanoid" id="A0A7E5WFQ6"/>
<protein>
    <submittedName>
        <fullName evidence="9">3-ketoacyl-CoA thiolase, mitochondrial-like</fullName>
    </submittedName>
</protein>
<sequence>MKMGRAFKDVHPSELFAAAARVAFRDCGLSPNVVDTANVGQVYTISGSADGVLTHRHSALRSGVPYETPVLGVNRLCGSGFQAIINSAQDILLGAAEISLAGGTENMSAIPYVVRGVRFGSHFGKPIDFEDHLKAGSVDSYCNFTMAQTAENLAEIYGITREQADEFAFRSQMKWKAGYEAGAFEAEIAPVTVVIDGKEVTVMKDEHPRPNTTMMSLSQLPVLFREGGVGTIGNSTGVNDGAAVLILASQEAIRTHDLTPLVRVAGWSVAGVEPRVMGLGPVPAIRQLLGAAALTMDDMDMIEINEQFAAQALASVIELNVDQDKLNVNGGAIALGHPAGASGARIAAHLTHELRRRHLKRGIGSTCIGGGQGIAMLIETV</sequence>
<dbReference type="KEGG" id="tnl:113502233"/>
<dbReference type="PANTHER" id="PTHR18919:SF107">
    <property type="entry name" value="ACETYL-COA ACETYLTRANSFERASE, CYTOSOLIC"/>
    <property type="match status" value="1"/>
</dbReference>
<evidence type="ECO:0000313" key="8">
    <source>
        <dbReference type="Proteomes" id="UP000322000"/>
    </source>
</evidence>
<dbReference type="InterPro" id="IPR020616">
    <property type="entry name" value="Thiolase_N"/>
</dbReference>
<evidence type="ECO:0000313" key="9">
    <source>
        <dbReference type="RefSeq" id="XP_026739533.1"/>
    </source>
</evidence>
<feature type="active site" description="Proton acceptor" evidence="4">
    <location>
        <position position="337"/>
    </location>
</feature>
<dbReference type="AlphaFoldDB" id="A0A7E5WFQ6"/>
<dbReference type="GO" id="GO:0003985">
    <property type="term" value="F:acetyl-CoA C-acetyltransferase activity"/>
    <property type="evidence" value="ECO:0007669"/>
    <property type="project" value="TreeGrafter"/>
</dbReference>
<accession>A0A7E5WFQ6</accession>
<dbReference type="GeneID" id="113502233"/>
<dbReference type="Pfam" id="PF00108">
    <property type="entry name" value="Thiolase_N"/>
    <property type="match status" value="1"/>
</dbReference>
<evidence type="ECO:0000256" key="5">
    <source>
        <dbReference type="RuleBase" id="RU003557"/>
    </source>
</evidence>
<evidence type="ECO:0000256" key="3">
    <source>
        <dbReference type="ARBA" id="ARBA00023315"/>
    </source>
</evidence>
<dbReference type="PROSITE" id="PS00737">
    <property type="entry name" value="THIOLASE_2"/>
    <property type="match status" value="1"/>
</dbReference>